<evidence type="ECO:0000259" key="2">
    <source>
        <dbReference type="Pfam" id="PF01370"/>
    </source>
</evidence>
<dbReference type="InterPro" id="IPR001509">
    <property type="entry name" value="Epimerase_deHydtase"/>
</dbReference>
<sequence>MDMYKIIITGASGFVGANLTRNLLKTKHQIHIFTRKNSKLWRLKDIKTKLNTHTVSLNNSKILKKKLLEIKPRFVFHCATYGVLPSQTNFSKLIKTNVIGTYNLLQALEECNELSKLVNLDSSFVYGQKYNSIKENQIAEPITPYGIMKLSQTNLVRYYSIEKKIPSITMRLFTPFGRFDQPGRLITDIMKALITKKPLTLFSPYSKRDFVHIDDTINALILASKSPFKNGEIFNVGSGKYYSVKEFVTLASKVSKTKIDVNWKNKQREFDKLGGNGYANIRKISENLGWKPKITIQEGLLKSYKWYKKNIHLYVN</sequence>
<evidence type="ECO:0000313" key="4">
    <source>
        <dbReference type="Proteomes" id="UP000529843"/>
    </source>
</evidence>
<dbReference type="PANTHER" id="PTHR43000">
    <property type="entry name" value="DTDP-D-GLUCOSE 4,6-DEHYDRATASE-RELATED"/>
    <property type="match status" value="1"/>
</dbReference>
<gene>
    <name evidence="3" type="ORF">HX804_02720</name>
</gene>
<feature type="domain" description="NAD-dependent epimerase/dehydratase" evidence="2">
    <location>
        <begin position="6"/>
        <end position="237"/>
    </location>
</feature>
<organism evidence="3 4">
    <name type="scientific">Marine Group I thaumarchaeote</name>
    <dbReference type="NCBI Taxonomy" id="2511932"/>
    <lineage>
        <taxon>Archaea</taxon>
        <taxon>Nitrososphaerota</taxon>
        <taxon>Marine Group I</taxon>
    </lineage>
</organism>
<evidence type="ECO:0000256" key="1">
    <source>
        <dbReference type="ARBA" id="ARBA00007637"/>
    </source>
</evidence>
<dbReference type="Pfam" id="PF01370">
    <property type="entry name" value="Epimerase"/>
    <property type="match status" value="1"/>
</dbReference>
<proteinExistence type="inferred from homology"/>
<reference evidence="3 4" key="1">
    <citation type="journal article" date="2019" name="Environ. Microbiol.">
        <title>Genomics insights into ecotype formation of ammonia-oxidizing archaea in the deep ocean.</title>
        <authorList>
            <person name="Wang Y."/>
            <person name="Huang J.M."/>
            <person name="Cui G.J."/>
            <person name="Nunoura T."/>
            <person name="Takaki Y."/>
            <person name="Li W.L."/>
            <person name="Li J."/>
            <person name="Gao Z.M."/>
            <person name="Takai K."/>
            <person name="Zhang A.Q."/>
            <person name="Stepanauskas R."/>
        </authorList>
    </citation>
    <scope>NUCLEOTIDE SEQUENCE [LARGE SCALE GENOMIC DNA]</scope>
    <source>
        <strain evidence="3 4">N8</strain>
    </source>
</reference>
<evidence type="ECO:0000313" key="3">
    <source>
        <dbReference type="EMBL" id="NWK02205.1"/>
    </source>
</evidence>
<dbReference type="AlphaFoldDB" id="A0A7K4NLM8"/>
<protein>
    <submittedName>
        <fullName evidence="3">NAD-dependent epimerase/dehydratase family protein</fullName>
    </submittedName>
</protein>
<comment type="similarity">
    <text evidence="1">Belongs to the NAD(P)-dependent epimerase/dehydratase family.</text>
</comment>
<dbReference type="SUPFAM" id="SSF51735">
    <property type="entry name" value="NAD(P)-binding Rossmann-fold domains"/>
    <property type="match status" value="1"/>
</dbReference>
<name>A0A7K4NLM8_9ARCH</name>
<comment type="caution">
    <text evidence="3">The sequence shown here is derived from an EMBL/GenBank/DDBJ whole genome shotgun (WGS) entry which is preliminary data.</text>
</comment>
<dbReference type="Proteomes" id="UP000529843">
    <property type="component" value="Unassembled WGS sequence"/>
</dbReference>
<dbReference type="Gene3D" id="3.40.50.720">
    <property type="entry name" value="NAD(P)-binding Rossmann-like Domain"/>
    <property type="match status" value="1"/>
</dbReference>
<accession>A0A7K4NLM8</accession>
<dbReference type="EMBL" id="JACAST010000017">
    <property type="protein sequence ID" value="NWK02205.1"/>
    <property type="molecule type" value="Genomic_DNA"/>
</dbReference>
<dbReference type="InterPro" id="IPR036291">
    <property type="entry name" value="NAD(P)-bd_dom_sf"/>
</dbReference>